<dbReference type="EMBL" id="JABUMC010000017">
    <property type="protein sequence ID" value="MBV6547209.1"/>
    <property type="molecule type" value="Genomic_DNA"/>
</dbReference>
<sequence>MIALMILTFFIFVILITIGLAYVVKRKWLKCCIIIFLPMIAYFSVFFGHFIKLFIHPVYCYVHRNEGIIIHTSPDKWREIKGKDFAIKPIVGYDADGYLWDSGRYFDFNYETDKFFGKTKYKLHSVNTNNPNLTLYVDYDGINYISSKTTYISYDISKESVLASFSEYSNPYIFLLGLFDGFYECKQPDSLDELKDYINKNYTSSE</sequence>
<evidence type="ECO:0000256" key="1">
    <source>
        <dbReference type="SAM" id="Phobius"/>
    </source>
</evidence>
<dbReference type="AlphaFoldDB" id="A0A949T225"/>
<keyword evidence="1" id="KW-1133">Transmembrane helix</keyword>
<keyword evidence="5" id="KW-1185">Reference proteome</keyword>
<accession>A0A949T225</accession>
<dbReference type="Proteomes" id="UP000732858">
    <property type="component" value="Unassembled WGS sequence"/>
</dbReference>
<proteinExistence type="predicted"/>
<dbReference type="GeneID" id="65548118"/>
<dbReference type="EMBL" id="JABULY010000002">
    <property type="protein sequence ID" value="MBV6531608.1"/>
    <property type="molecule type" value="Genomic_DNA"/>
</dbReference>
<keyword evidence="1" id="KW-0472">Membrane</keyword>
<dbReference type="RefSeq" id="WP_157402335.1">
    <property type="nucleotide sequence ID" value="NZ_JABULY010000002.1"/>
</dbReference>
<reference evidence="3 5" key="1">
    <citation type="journal article" date="2021" name="Mol. Ecol.">
        <title>Polar bear-adapted Ursidibacter maritimus are remarkably conserved after generations in captivity.</title>
        <authorList>
            <person name="Espinosa-Gongora C."/>
            <person name="Hansen M.J."/>
            <person name="Bertelsen M.F."/>
            <person name="Bojesen A.M."/>
        </authorList>
    </citation>
    <scope>NUCLEOTIDE SEQUENCE</scope>
    <source>
        <strain evidence="3">Pb43105x</strain>
        <strain evidence="2 5">Pb43106</strain>
    </source>
</reference>
<evidence type="ECO:0000313" key="3">
    <source>
        <dbReference type="EMBL" id="MBV6547209.1"/>
    </source>
</evidence>
<dbReference type="OrthoDB" id="7113597at2"/>
<protein>
    <submittedName>
        <fullName evidence="3">Uncharacterized protein</fullName>
    </submittedName>
</protein>
<gene>
    <name evidence="2" type="ORF">HT657_05585</name>
    <name evidence="3" type="ORF">HT672_07965</name>
</gene>
<feature type="transmembrane region" description="Helical" evidence="1">
    <location>
        <begin position="6"/>
        <end position="24"/>
    </location>
</feature>
<keyword evidence="1" id="KW-0812">Transmembrane</keyword>
<organism evidence="3 4">
    <name type="scientific">Ursidibacter maritimus</name>
    <dbReference type="NCBI Taxonomy" id="1331689"/>
    <lineage>
        <taxon>Bacteria</taxon>
        <taxon>Pseudomonadati</taxon>
        <taxon>Pseudomonadota</taxon>
        <taxon>Gammaproteobacteria</taxon>
        <taxon>Pasteurellales</taxon>
        <taxon>Pasteurellaceae</taxon>
        <taxon>Ursidibacter</taxon>
    </lineage>
</organism>
<name>A0A949T225_9PAST</name>
<evidence type="ECO:0000313" key="5">
    <source>
        <dbReference type="Proteomes" id="UP001196379"/>
    </source>
</evidence>
<feature type="transmembrane region" description="Helical" evidence="1">
    <location>
        <begin position="31"/>
        <end position="51"/>
    </location>
</feature>
<evidence type="ECO:0000313" key="2">
    <source>
        <dbReference type="EMBL" id="MBV6531608.1"/>
    </source>
</evidence>
<evidence type="ECO:0000313" key="4">
    <source>
        <dbReference type="Proteomes" id="UP000732858"/>
    </source>
</evidence>
<dbReference type="Proteomes" id="UP001196379">
    <property type="component" value="Unassembled WGS sequence"/>
</dbReference>
<comment type="caution">
    <text evidence="3">The sequence shown here is derived from an EMBL/GenBank/DDBJ whole genome shotgun (WGS) entry which is preliminary data.</text>
</comment>